<keyword evidence="5" id="KW-0521">NADP</keyword>
<comment type="similarity">
    <text evidence="1">Belongs to the dTDP-4-dehydrorhamnose 3,5-epimerase family.</text>
</comment>
<evidence type="ECO:0000256" key="1">
    <source>
        <dbReference type="ARBA" id="ARBA00010154"/>
    </source>
</evidence>
<evidence type="ECO:0000313" key="8">
    <source>
        <dbReference type="Proteomes" id="UP000198541"/>
    </source>
</evidence>
<dbReference type="SUPFAM" id="SSF51735">
    <property type="entry name" value="NAD(P)-binding Rossmann-fold domains"/>
    <property type="match status" value="1"/>
</dbReference>
<dbReference type="PANTHER" id="PTHR10491">
    <property type="entry name" value="DTDP-4-DEHYDRORHAMNOSE REDUCTASE"/>
    <property type="match status" value="1"/>
</dbReference>
<comment type="similarity">
    <text evidence="2 5">Belongs to the dTDP-4-dehydrorhamnose reductase family.</text>
</comment>
<dbReference type="Pfam" id="PF00908">
    <property type="entry name" value="dTDP_sugar_isom"/>
    <property type="match status" value="1"/>
</dbReference>
<feature type="site" description="Participates in a stacking interaction with the thymidine ring of dTDP-4-oxo-6-deoxyglucose" evidence="4">
    <location>
        <position position="153"/>
    </location>
</feature>
<comment type="function">
    <text evidence="5">Catalyzes the reduction of dTDP-6-deoxy-L-lyxo-4-hexulose to yield dTDP-L-rhamnose.</text>
</comment>
<dbReference type="Gene3D" id="3.90.25.10">
    <property type="entry name" value="UDP-galactose 4-epimerase, domain 1"/>
    <property type="match status" value="1"/>
</dbReference>
<dbReference type="EC" id="1.1.1.133" evidence="5"/>
<gene>
    <name evidence="7" type="ORF">SAMN05216355_101345</name>
</gene>
<keyword evidence="8" id="KW-1185">Reference proteome</keyword>
<dbReference type="InterPro" id="IPR005913">
    <property type="entry name" value="dTDP_dehydrorham_reduct"/>
</dbReference>
<dbReference type="GO" id="GO:0008831">
    <property type="term" value="F:dTDP-4-dehydrorhamnose reductase activity"/>
    <property type="evidence" value="ECO:0007669"/>
    <property type="project" value="UniProtKB-EC"/>
</dbReference>
<dbReference type="Gene3D" id="3.40.50.720">
    <property type="entry name" value="NAD(P)-binding Rossmann-like Domain"/>
    <property type="match status" value="1"/>
</dbReference>
<feature type="domain" description="RmlD-like substrate binding" evidence="6">
    <location>
        <begin position="213"/>
        <end position="486"/>
    </location>
</feature>
<evidence type="ECO:0000313" key="7">
    <source>
        <dbReference type="EMBL" id="SDN23437.1"/>
    </source>
</evidence>
<proteinExistence type="inferred from homology"/>
<dbReference type="InterPro" id="IPR000888">
    <property type="entry name" value="RmlC-like"/>
</dbReference>
<protein>
    <recommendedName>
        <fullName evidence="5">dTDP-4-dehydrorhamnose reductase</fullName>
        <ecNumber evidence="5">1.1.1.133</ecNumber>
    </recommendedName>
</protein>
<feature type="active site" description="Proton acceptor" evidence="3">
    <location>
        <position position="84"/>
    </location>
</feature>
<evidence type="ECO:0000256" key="4">
    <source>
        <dbReference type="PIRSR" id="PIRSR600888-3"/>
    </source>
</evidence>
<dbReference type="AlphaFoldDB" id="A0A1G9ZQS6"/>
<dbReference type="GO" id="GO:0008830">
    <property type="term" value="F:dTDP-4-dehydrorhamnose 3,5-epimerase activity"/>
    <property type="evidence" value="ECO:0007669"/>
    <property type="project" value="InterPro"/>
</dbReference>
<comment type="pathway">
    <text evidence="5">Carbohydrate biosynthesis; dTDP-L-rhamnose biosynthesis.</text>
</comment>
<evidence type="ECO:0000256" key="2">
    <source>
        <dbReference type="ARBA" id="ARBA00010944"/>
    </source>
</evidence>
<dbReference type="InterPro" id="IPR036291">
    <property type="entry name" value="NAD(P)-bd_dom_sf"/>
</dbReference>
<evidence type="ECO:0000259" key="6">
    <source>
        <dbReference type="Pfam" id="PF04321"/>
    </source>
</evidence>
<accession>A0A1G9ZQS6</accession>
<dbReference type="CDD" id="cd05254">
    <property type="entry name" value="dTDP_HR_like_SDR_e"/>
    <property type="match status" value="1"/>
</dbReference>
<dbReference type="InterPro" id="IPR011051">
    <property type="entry name" value="RmlC_Cupin_sf"/>
</dbReference>
<evidence type="ECO:0000256" key="3">
    <source>
        <dbReference type="PIRSR" id="PIRSR600888-1"/>
    </source>
</evidence>
<dbReference type="GO" id="GO:0019305">
    <property type="term" value="P:dTDP-rhamnose biosynthetic process"/>
    <property type="evidence" value="ECO:0007669"/>
    <property type="project" value="UniProtKB-UniPathway"/>
</dbReference>
<dbReference type="Gene3D" id="2.60.120.10">
    <property type="entry name" value="Jelly Rolls"/>
    <property type="match status" value="1"/>
</dbReference>
<dbReference type="Proteomes" id="UP000198541">
    <property type="component" value="Unassembled WGS sequence"/>
</dbReference>
<organism evidence="7 8">
    <name type="scientific">Actinomyces ruminicola</name>
    <dbReference type="NCBI Taxonomy" id="332524"/>
    <lineage>
        <taxon>Bacteria</taxon>
        <taxon>Bacillati</taxon>
        <taxon>Actinomycetota</taxon>
        <taxon>Actinomycetes</taxon>
        <taxon>Actinomycetales</taxon>
        <taxon>Actinomycetaceae</taxon>
        <taxon>Actinomyces</taxon>
    </lineage>
</organism>
<dbReference type="EMBL" id="FNIM01000001">
    <property type="protein sequence ID" value="SDN23437.1"/>
    <property type="molecule type" value="Genomic_DNA"/>
</dbReference>
<dbReference type="InterPro" id="IPR014710">
    <property type="entry name" value="RmlC-like_jellyroll"/>
</dbReference>
<dbReference type="PANTHER" id="PTHR10491:SF4">
    <property type="entry name" value="METHIONINE ADENOSYLTRANSFERASE 2 SUBUNIT BETA"/>
    <property type="match status" value="1"/>
</dbReference>
<sequence length="496" mass="53260">MTDTADTPTAPDADGIELLKPLGIDTTPIPGFLRIDLSVHGDNRGWFKENWQREKMTALGLPDFGPVQNNISFNDEVGVTRGIHAEPWDKYVSVATGRVFGAWVDLREGPSFGTVYTTEIDPSVAVFVPKGVGNAYQTLEPNTAYTYLVNDHWSPDAQYTFLNLADETVAVPWPIPLDQAIQSDKDRAHPRLADVVPFPAEDDAAPSAAPGTRVLVTGCKGQLGRELMKQLPEAGYSPVGVDLPEVDISDADAMAAWDWSAYDIIINAAAWTNVDGAETAEGRRLSWRANATGPANLAREAARHGLILVHISSEYTFDGTVEPHTEAEAPSPLGVYGQSKAGGDAAVEAAPNHYLVRTSWVVGDGKNFAKTMASLAARGITPKVVDDQTGRLTFTTDLAAGIIHLLRTGAEFGTYNLSGEGPVVSWCDVAKRVFELVGHSADEVTPVSTAEYYAGQEGIAPRPLKSALDLSKIEATGFTPANSMERLDAYVPTIEL</sequence>
<dbReference type="InterPro" id="IPR029903">
    <property type="entry name" value="RmlD-like-bd"/>
</dbReference>
<reference evidence="8" key="1">
    <citation type="submission" date="2016-10" db="EMBL/GenBank/DDBJ databases">
        <authorList>
            <person name="Varghese N."/>
            <person name="Submissions S."/>
        </authorList>
    </citation>
    <scope>NUCLEOTIDE SEQUENCE [LARGE SCALE GENOMIC DNA]</scope>
    <source>
        <strain evidence="8">DSM 27982</strain>
    </source>
</reference>
<name>A0A1G9ZQS6_9ACTO</name>
<dbReference type="SUPFAM" id="SSF51182">
    <property type="entry name" value="RmlC-like cupins"/>
    <property type="match status" value="1"/>
</dbReference>
<dbReference type="RefSeq" id="WP_092532404.1">
    <property type="nucleotide sequence ID" value="NZ_FNIM01000001.1"/>
</dbReference>
<dbReference type="Pfam" id="PF04321">
    <property type="entry name" value="RmlD_sub_bind"/>
    <property type="match status" value="1"/>
</dbReference>
<feature type="active site" description="Proton donor" evidence="3">
    <location>
        <position position="147"/>
    </location>
</feature>
<evidence type="ECO:0000256" key="5">
    <source>
        <dbReference type="RuleBase" id="RU364082"/>
    </source>
</evidence>
<dbReference type="UniPathway" id="UPA00124"/>
<keyword evidence="5" id="KW-0560">Oxidoreductase</keyword>
<dbReference type="STRING" id="332524.SAMN04487766_11256"/>